<reference evidence="2" key="1">
    <citation type="submission" date="2024-05" db="EMBL/GenBank/DDBJ databases">
        <authorList>
            <person name="Kim S."/>
            <person name="Heo J."/>
            <person name="Choi H."/>
            <person name="Choi Y."/>
            <person name="Kwon S.-W."/>
            <person name="Kim Y."/>
        </authorList>
    </citation>
    <scope>NUCLEOTIDE SEQUENCE</scope>
    <source>
        <strain evidence="2">KACC 23698</strain>
    </source>
</reference>
<dbReference type="AlphaFoldDB" id="A0AAU7JMJ9"/>
<name>A0AAU7JMJ9_9HYPH</name>
<evidence type="ECO:0000259" key="1">
    <source>
        <dbReference type="Pfam" id="PF23961"/>
    </source>
</evidence>
<gene>
    <name evidence="2" type="ORF">ABEG18_13045</name>
</gene>
<dbReference type="InterPro" id="IPR057087">
    <property type="entry name" value="Gp12-like"/>
</dbReference>
<feature type="domain" description="Phage neck terminator protein gp12-like" evidence="1">
    <location>
        <begin position="8"/>
        <end position="166"/>
    </location>
</feature>
<proteinExistence type="predicted"/>
<dbReference type="EMBL" id="CP157484">
    <property type="protein sequence ID" value="XBO41638.1"/>
    <property type="molecule type" value="Genomic_DNA"/>
</dbReference>
<organism evidence="2">
    <name type="scientific">Alsobacter sp. KACC 23698</name>
    <dbReference type="NCBI Taxonomy" id="3149229"/>
    <lineage>
        <taxon>Bacteria</taxon>
        <taxon>Pseudomonadati</taxon>
        <taxon>Pseudomonadota</taxon>
        <taxon>Alphaproteobacteria</taxon>
        <taxon>Hyphomicrobiales</taxon>
        <taxon>Alsobacteraceae</taxon>
        <taxon>Alsobacter</taxon>
    </lineage>
</organism>
<protein>
    <recommendedName>
        <fullName evidence="1">Phage neck terminator protein gp12-like domain-containing protein</fullName>
    </recommendedName>
</protein>
<evidence type="ECO:0000313" key="2">
    <source>
        <dbReference type="EMBL" id="XBO41638.1"/>
    </source>
</evidence>
<dbReference type="Pfam" id="PF23961">
    <property type="entry name" value="Phage_tail_terminator_9"/>
    <property type="match status" value="1"/>
</dbReference>
<accession>A0AAU7JMJ9</accession>
<sequence length="189" mass="20566">MTEDAAFDLLQAYLTKVDADAAAITPERVGLVEINRAHQSAPRPASGAYAVIYLLTDRDLLEVDCEVYEDRTIGGEPRVVMKKARGIEWLFRLEVFASRPTDCARLFQAALRSAHASVELSPLVVRQVGEITRVPELKQEGWEGKAALDIALAGIAIDNLLVDVVESGSITFKGLGGADVNRLLTFAKD</sequence>
<dbReference type="RefSeq" id="WP_406858494.1">
    <property type="nucleotide sequence ID" value="NZ_CP157484.1"/>
</dbReference>